<keyword evidence="3" id="KW-1185">Reference proteome</keyword>
<feature type="compositionally biased region" description="Polar residues" evidence="1">
    <location>
        <begin position="205"/>
        <end position="217"/>
    </location>
</feature>
<feature type="compositionally biased region" description="Acidic residues" evidence="1">
    <location>
        <begin position="693"/>
        <end position="706"/>
    </location>
</feature>
<accession>A0A238F512</accession>
<evidence type="ECO:0000313" key="3">
    <source>
        <dbReference type="Proteomes" id="UP000198372"/>
    </source>
</evidence>
<feature type="compositionally biased region" description="Polar residues" evidence="1">
    <location>
        <begin position="245"/>
        <end position="258"/>
    </location>
</feature>
<feature type="region of interest" description="Disordered" evidence="1">
    <location>
        <begin position="653"/>
        <end position="747"/>
    </location>
</feature>
<reference evidence="3" key="1">
    <citation type="submission" date="2016-09" db="EMBL/GenBank/DDBJ databases">
        <authorList>
            <person name="Jeantristanb JTB J.-T."/>
            <person name="Ricardo R."/>
        </authorList>
    </citation>
    <scope>NUCLEOTIDE SEQUENCE [LARGE SCALE GENOMIC DNA]</scope>
</reference>
<feature type="compositionally biased region" description="Low complexity" evidence="1">
    <location>
        <begin position="356"/>
        <end position="377"/>
    </location>
</feature>
<dbReference type="AlphaFoldDB" id="A0A238F512"/>
<dbReference type="OrthoDB" id="2537621at2759"/>
<protein>
    <submittedName>
        <fullName evidence="2">BQ2448_5410 protein</fullName>
    </submittedName>
</protein>
<dbReference type="STRING" id="269621.A0A238F512"/>
<feature type="compositionally biased region" description="Basic and acidic residues" evidence="1">
    <location>
        <begin position="707"/>
        <end position="747"/>
    </location>
</feature>
<gene>
    <name evidence="2" type="ORF">BQ2448_5410</name>
</gene>
<feature type="compositionally biased region" description="Polar residues" evidence="1">
    <location>
        <begin position="562"/>
        <end position="576"/>
    </location>
</feature>
<name>A0A238F512_9BASI</name>
<feature type="compositionally biased region" description="Low complexity" evidence="1">
    <location>
        <begin position="409"/>
        <end position="424"/>
    </location>
</feature>
<feature type="compositionally biased region" description="Low complexity" evidence="1">
    <location>
        <begin position="56"/>
        <end position="66"/>
    </location>
</feature>
<sequence>MVSPGPSSRPLLIHPSAFSPIEYDAYSILVNAHRHRHRFEEERSPCSSSAEHSSRPRTTTTTSPSPSLVWQEFKRWIKVDVDPKVEKQILSFYRESSAVYNESPDRDNADLYIMLGMLRLWSHSSTNRFLTRDLAFIQNDEPTRLFVPPPAMNSPIEQVSQNPASPPIATASSNPFRVTPVASPSPPPHSTTAVRVAPKTEQDNTKPSLAPISSTSRGPPPSLPPKRIVSEPAAPQNLPKKETNPFRSSSGAAATTVSPRAVSDQHKDAETCSTISFAPSLPPRKPVDSPVEPPPRRASLKKSDVPSKPRVSSSSLTHRPGGLPPIPPPTHHASASTANTHSRTSLISTSGYNLLSDSSSPIDSHSPVKSRSSSSSSKLTGSTHIGLDSSVRLLSTSDESPHRAATRMARSNSAVSNASTTTSNPGVVGTYDGGIVYERPFSRKISSKTPYSAFRGVATTSKDTVEGMEVESSSSDDEDDVDDDRATVLTDPLPTRSTFEGFSRAETIRPDQQQHFESTNHGVPPPPRRVVTAPFPSPLGNEPYFDDDEDAQMGWGHGIRTLSGSSLSRSATYSDAHTSRRRSEAPQGLTRQVPQRASSLSHRIHGKKSLGGGVEGHVSWTQAAQEGEEWMMRAKEEVVRRTSRGINLMAMTAGSSTRSGRGERLVGVGSDDDGGEEGVGLFMDRPGRVAPSEQDEEEEEEDSDDDDRGRVEPEPPERVKRKTAEEVRREVEREVKKSQEGAEWDKM</sequence>
<feature type="region of interest" description="Disordered" evidence="1">
    <location>
        <begin position="535"/>
        <end position="615"/>
    </location>
</feature>
<dbReference type="EMBL" id="FMSP01000002">
    <property type="protein sequence ID" value="SCV67799.1"/>
    <property type="molecule type" value="Genomic_DNA"/>
</dbReference>
<feature type="compositionally biased region" description="Acidic residues" evidence="1">
    <location>
        <begin position="466"/>
        <end position="483"/>
    </location>
</feature>
<organism evidence="2 3">
    <name type="scientific">Microbotryum intermedium</name>
    <dbReference type="NCBI Taxonomy" id="269621"/>
    <lineage>
        <taxon>Eukaryota</taxon>
        <taxon>Fungi</taxon>
        <taxon>Dikarya</taxon>
        <taxon>Basidiomycota</taxon>
        <taxon>Pucciniomycotina</taxon>
        <taxon>Microbotryomycetes</taxon>
        <taxon>Microbotryales</taxon>
        <taxon>Microbotryaceae</taxon>
        <taxon>Microbotryum</taxon>
    </lineage>
</organism>
<feature type="region of interest" description="Disordered" evidence="1">
    <location>
        <begin position="463"/>
        <end position="498"/>
    </location>
</feature>
<proteinExistence type="predicted"/>
<dbReference type="Proteomes" id="UP000198372">
    <property type="component" value="Unassembled WGS sequence"/>
</dbReference>
<evidence type="ECO:0000313" key="2">
    <source>
        <dbReference type="EMBL" id="SCV67799.1"/>
    </source>
</evidence>
<feature type="region of interest" description="Disordered" evidence="1">
    <location>
        <begin position="146"/>
        <end position="432"/>
    </location>
</feature>
<evidence type="ECO:0000256" key="1">
    <source>
        <dbReference type="SAM" id="MobiDB-lite"/>
    </source>
</evidence>
<feature type="compositionally biased region" description="Polar residues" evidence="1">
    <location>
        <begin position="333"/>
        <end position="355"/>
    </location>
</feature>
<feature type="compositionally biased region" description="Polar residues" evidence="1">
    <location>
        <begin position="589"/>
        <end position="601"/>
    </location>
</feature>
<feature type="region of interest" description="Disordered" evidence="1">
    <location>
        <begin position="40"/>
        <end position="66"/>
    </location>
</feature>